<name>A0ABV2RNX5_BRAJP</name>
<dbReference type="RefSeq" id="WP_014492256.1">
    <property type="nucleotide sequence ID" value="NZ_BJNK01000012.1"/>
</dbReference>
<keyword evidence="1" id="KW-0732">Signal</keyword>
<dbReference type="EMBL" id="JBEPTQ010000002">
    <property type="protein sequence ID" value="MET4718305.1"/>
    <property type="molecule type" value="Genomic_DNA"/>
</dbReference>
<keyword evidence="3" id="KW-1185">Reference proteome</keyword>
<gene>
    <name evidence="2" type="ORF">ABIF63_002411</name>
</gene>
<feature type="chain" id="PRO_5046632473" evidence="1">
    <location>
        <begin position="27"/>
        <end position="186"/>
    </location>
</feature>
<feature type="signal peptide" evidence="1">
    <location>
        <begin position="1"/>
        <end position="26"/>
    </location>
</feature>
<comment type="caution">
    <text evidence="2">The sequence shown here is derived from an EMBL/GenBank/DDBJ whole genome shotgun (WGS) entry which is preliminary data.</text>
</comment>
<organism evidence="2 3">
    <name type="scientific">Bradyrhizobium japonicum</name>
    <dbReference type="NCBI Taxonomy" id="375"/>
    <lineage>
        <taxon>Bacteria</taxon>
        <taxon>Pseudomonadati</taxon>
        <taxon>Pseudomonadota</taxon>
        <taxon>Alphaproteobacteria</taxon>
        <taxon>Hyphomicrobiales</taxon>
        <taxon>Nitrobacteraceae</taxon>
        <taxon>Bradyrhizobium</taxon>
    </lineage>
</organism>
<reference evidence="2 3" key="1">
    <citation type="submission" date="2024-06" db="EMBL/GenBank/DDBJ databases">
        <title>Genomic Encyclopedia of Type Strains, Phase V (KMG-V): Genome sequencing to study the core and pangenomes of soil and plant-associated prokaryotes.</title>
        <authorList>
            <person name="Whitman W."/>
        </authorList>
    </citation>
    <scope>NUCLEOTIDE SEQUENCE [LARGE SCALE GENOMIC DNA]</scope>
    <source>
        <strain evidence="2 3">USDA 160</strain>
    </source>
</reference>
<dbReference type="GeneID" id="64072831"/>
<proteinExistence type="predicted"/>
<evidence type="ECO:0000256" key="1">
    <source>
        <dbReference type="SAM" id="SignalP"/>
    </source>
</evidence>
<dbReference type="Proteomes" id="UP001549291">
    <property type="component" value="Unassembled WGS sequence"/>
</dbReference>
<evidence type="ECO:0000313" key="3">
    <source>
        <dbReference type="Proteomes" id="UP001549291"/>
    </source>
</evidence>
<protein>
    <submittedName>
        <fullName evidence="2">Uncharacterized protein</fullName>
    </submittedName>
</protein>
<evidence type="ECO:0000313" key="2">
    <source>
        <dbReference type="EMBL" id="MET4718305.1"/>
    </source>
</evidence>
<accession>A0ABV2RNX5</accession>
<sequence length="186" mass="18976">MDNRLLKGVTAVTLAAMMALASPVLARGGGGGGGHGGGGFGGGGHGGFGGGGHFGGGGMHAGGFGGMRAGGFGGMGGARFAGGPGFGGARFAGSPMAARAAMGPRFVGAPLATRAAFGPRFAGPGWHGRPFIGRHAFFHRHRFNRFAFVGAPFFYANYGNYYDDGCWQRSWTAYGWQWVNVCGDYW</sequence>